<dbReference type="Proteomes" id="UP001386955">
    <property type="component" value="Unassembled WGS sequence"/>
</dbReference>
<dbReference type="InterPro" id="IPR002182">
    <property type="entry name" value="NB-ARC"/>
</dbReference>
<dbReference type="PANTHER" id="PTHR11017:SF243">
    <property type="entry name" value="ADP-RIBOSYL CYCLASE_CYCLIC ADP-RIBOSE HYDROLASE"/>
    <property type="match status" value="1"/>
</dbReference>
<evidence type="ECO:0000256" key="1">
    <source>
        <dbReference type="ARBA" id="ARBA00022614"/>
    </source>
</evidence>
<dbReference type="Gene3D" id="3.40.50.10140">
    <property type="entry name" value="Toll/interleukin-1 receptor homology (TIR) domain"/>
    <property type="match status" value="1"/>
</dbReference>
<keyword evidence="1" id="KW-0433">Leucine-rich repeat</keyword>
<feature type="domain" description="TIR" evidence="4">
    <location>
        <begin position="24"/>
        <end position="195"/>
    </location>
</feature>
<dbReference type="GO" id="GO:0007165">
    <property type="term" value="P:signal transduction"/>
    <property type="evidence" value="ECO:0007669"/>
    <property type="project" value="InterPro"/>
</dbReference>
<evidence type="ECO:0000256" key="2">
    <source>
        <dbReference type="ARBA" id="ARBA00022737"/>
    </source>
</evidence>
<keyword evidence="6" id="KW-1185">Reference proteome</keyword>
<evidence type="ECO:0000256" key="3">
    <source>
        <dbReference type="ARBA" id="ARBA00023027"/>
    </source>
</evidence>
<dbReference type="SUPFAM" id="SSF52540">
    <property type="entry name" value="P-loop containing nucleoside triphosphate hydrolases"/>
    <property type="match status" value="1"/>
</dbReference>
<proteinExistence type="predicted"/>
<dbReference type="SMART" id="SM00255">
    <property type="entry name" value="TIR"/>
    <property type="match status" value="1"/>
</dbReference>
<dbReference type="PRINTS" id="PR00364">
    <property type="entry name" value="DISEASERSIST"/>
</dbReference>
<dbReference type="Gene3D" id="3.40.50.300">
    <property type="entry name" value="P-loop containing nucleotide triphosphate hydrolases"/>
    <property type="match status" value="1"/>
</dbReference>
<dbReference type="Gene3D" id="3.80.10.10">
    <property type="entry name" value="Ribonuclease Inhibitor"/>
    <property type="match status" value="2"/>
</dbReference>
<dbReference type="InterPro" id="IPR027417">
    <property type="entry name" value="P-loop_NTPase"/>
</dbReference>
<dbReference type="SUPFAM" id="SSF52058">
    <property type="entry name" value="L domain-like"/>
    <property type="match status" value="1"/>
</dbReference>
<organism evidence="5 6">
    <name type="scientific">Psophocarpus tetragonolobus</name>
    <name type="common">Winged bean</name>
    <name type="synonym">Dolichos tetragonolobus</name>
    <dbReference type="NCBI Taxonomy" id="3891"/>
    <lineage>
        <taxon>Eukaryota</taxon>
        <taxon>Viridiplantae</taxon>
        <taxon>Streptophyta</taxon>
        <taxon>Embryophyta</taxon>
        <taxon>Tracheophyta</taxon>
        <taxon>Spermatophyta</taxon>
        <taxon>Magnoliopsida</taxon>
        <taxon>eudicotyledons</taxon>
        <taxon>Gunneridae</taxon>
        <taxon>Pentapetalae</taxon>
        <taxon>rosids</taxon>
        <taxon>fabids</taxon>
        <taxon>Fabales</taxon>
        <taxon>Fabaceae</taxon>
        <taxon>Papilionoideae</taxon>
        <taxon>50 kb inversion clade</taxon>
        <taxon>NPAAA clade</taxon>
        <taxon>indigoferoid/millettioid clade</taxon>
        <taxon>Phaseoleae</taxon>
        <taxon>Psophocarpus</taxon>
    </lineage>
</organism>
<accession>A0AAN9SJE8</accession>
<dbReference type="AlphaFoldDB" id="A0AAN9SJE8"/>
<dbReference type="InterPro" id="IPR000157">
    <property type="entry name" value="TIR_dom"/>
</dbReference>
<evidence type="ECO:0000313" key="5">
    <source>
        <dbReference type="EMBL" id="KAK7395228.1"/>
    </source>
</evidence>
<comment type="caution">
    <text evidence="5">The sequence shown here is derived from an EMBL/GenBank/DDBJ whole genome shotgun (WGS) entry which is preliminary data.</text>
</comment>
<dbReference type="InterPro" id="IPR032675">
    <property type="entry name" value="LRR_dom_sf"/>
</dbReference>
<dbReference type="EMBL" id="JAYMYS010000004">
    <property type="protein sequence ID" value="KAK7395228.1"/>
    <property type="molecule type" value="Genomic_DNA"/>
</dbReference>
<dbReference type="Pfam" id="PF01582">
    <property type="entry name" value="TIR"/>
    <property type="match status" value="1"/>
</dbReference>
<evidence type="ECO:0000313" key="6">
    <source>
        <dbReference type="Proteomes" id="UP001386955"/>
    </source>
</evidence>
<dbReference type="SUPFAM" id="SSF52200">
    <property type="entry name" value="Toll/Interleukin receptor TIR domain"/>
    <property type="match status" value="1"/>
</dbReference>
<dbReference type="Pfam" id="PF07725">
    <property type="entry name" value="LRR_3"/>
    <property type="match status" value="1"/>
</dbReference>
<dbReference type="InterPro" id="IPR035897">
    <property type="entry name" value="Toll_tir_struct_dom_sf"/>
</dbReference>
<evidence type="ECO:0000259" key="4">
    <source>
        <dbReference type="PROSITE" id="PS50104"/>
    </source>
</evidence>
<dbReference type="PROSITE" id="PS50104">
    <property type="entry name" value="TIR"/>
    <property type="match status" value="1"/>
</dbReference>
<dbReference type="Pfam" id="PF00931">
    <property type="entry name" value="NB-ARC"/>
    <property type="match status" value="1"/>
</dbReference>
<sequence length="962" mass="109748">MKEDCVVVVAFGFGVNMGRWSLDEKYDVFLNFRGDDTRRGFTSHLYNALNQRCINTYIDYKIARGEDVWPELVKAIKQSRVSIVVFSKDYASSTWCLKELVEILECRKEGQVVIPVFYDVDPSDIRGLSGSYGKAFAKHDRDQGQGDTDRQSYKQILLRWKDALKEAANISGWDCSHRDESLVIQNVVNDVMQKLYLRYPVELKGLFKNKKPYKQVKLLLKTTRVIGIWGMGGSGKSTIAKFLFAKLFPNYDNVCFMANSKEFSLAKLFFALFKEEVSTSNVVVSEFDMRKLQVRQECTANPGKRSRLKDNEAGEVIKKNTGTDAIHGITLDLSQMEDLALCADTLSKMKNLKILKLYNSLGKSSSNTYLNLPATLKPFSDQLRYIEWIGYPFEYIPSPFCTKFLVEIHMPQSKVKQLWQGIQELHNLEVIDLSECKQFEKLPNLSNAKKLKWVNLSGCGSLLHLHPSVLSSKTLVTLILDRCTKLKKVRGKKHLKHLQKISVNGCLNLEEFAVSSDLIENLDLSHTRIQTLDPSIQNMHNLKWLNLEGLRLKILIKEISCLTSLKELKISNSSLKIDKQRLHVLFKGLKSLEILYLQNCSNLFELPNNIDVLSQLKELRLDGSNVKNLPESIKNLQDLEILSLENCKGLECLPELPFGIKYLGVINCTSLELVSNLKSLATRMLGMTKRVTFKNSFKMDTHSLKHIMKGLYLTMMNAAIENVSVRTLGTINGYNYNSVELCLPGGKVPSIPWKINHRTTNLSITVKLPKPYKLLGFIYSVVLSPITGMKKHDCRITCKCYLPNEDMKEAWLDSDIGGLKSDHVYVWYDPLHCDNILKYNAPKVRFEFCVANNKGEVDSSICIKECGIRLIRVSNMFSILSELQLDSKNKKDLETREVVETGKRIIITSTKRSDEEENNDKRNQIGDQQRELSEYNSFDNIAGMQLITLHLFIIITILNNYS</sequence>
<reference evidence="5 6" key="1">
    <citation type="submission" date="2024-01" db="EMBL/GenBank/DDBJ databases">
        <title>The genomes of 5 underutilized Papilionoideae crops provide insights into root nodulation and disease resistanc.</title>
        <authorList>
            <person name="Jiang F."/>
        </authorList>
    </citation>
    <scope>NUCLEOTIDE SEQUENCE [LARGE SCALE GENOMIC DNA]</scope>
    <source>
        <strain evidence="5">DUOXIRENSHENG_FW03</strain>
        <tissue evidence="5">Leaves</tissue>
    </source>
</reference>
<keyword evidence="3" id="KW-0520">NAD</keyword>
<keyword evidence="2" id="KW-0677">Repeat</keyword>
<dbReference type="PANTHER" id="PTHR11017">
    <property type="entry name" value="LEUCINE-RICH REPEAT-CONTAINING PROTEIN"/>
    <property type="match status" value="1"/>
</dbReference>
<dbReference type="GO" id="GO:0006952">
    <property type="term" value="P:defense response"/>
    <property type="evidence" value="ECO:0007669"/>
    <property type="project" value="InterPro"/>
</dbReference>
<dbReference type="InterPro" id="IPR044974">
    <property type="entry name" value="Disease_R_plants"/>
</dbReference>
<gene>
    <name evidence="5" type="ORF">VNO78_15776</name>
</gene>
<dbReference type="GO" id="GO:0043531">
    <property type="term" value="F:ADP binding"/>
    <property type="evidence" value="ECO:0007669"/>
    <property type="project" value="InterPro"/>
</dbReference>
<dbReference type="InterPro" id="IPR011713">
    <property type="entry name" value="Leu-rich_rpt_3"/>
</dbReference>
<dbReference type="FunFam" id="3.40.50.10140:FF:000007">
    <property type="entry name" value="Disease resistance protein (TIR-NBS-LRR class)"/>
    <property type="match status" value="1"/>
</dbReference>
<protein>
    <recommendedName>
        <fullName evidence="4">TIR domain-containing protein</fullName>
    </recommendedName>
</protein>
<name>A0AAN9SJE8_PSOTE</name>